<dbReference type="GeneID" id="85355924"/>
<dbReference type="Proteomes" id="UP001175211">
    <property type="component" value="Unassembled WGS sequence"/>
</dbReference>
<keyword evidence="1" id="KW-1133">Transmembrane helix</keyword>
<organism evidence="2 3">
    <name type="scientific">Armillaria tabescens</name>
    <name type="common">Ringless honey mushroom</name>
    <name type="synonym">Agaricus tabescens</name>
    <dbReference type="NCBI Taxonomy" id="1929756"/>
    <lineage>
        <taxon>Eukaryota</taxon>
        <taxon>Fungi</taxon>
        <taxon>Dikarya</taxon>
        <taxon>Basidiomycota</taxon>
        <taxon>Agaricomycotina</taxon>
        <taxon>Agaricomycetes</taxon>
        <taxon>Agaricomycetidae</taxon>
        <taxon>Agaricales</taxon>
        <taxon>Marasmiineae</taxon>
        <taxon>Physalacriaceae</taxon>
        <taxon>Desarmillaria</taxon>
    </lineage>
</organism>
<dbReference type="AlphaFoldDB" id="A0AA39NBE3"/>
<keyword evidence="3" id="KW-1185">Reference proteome</keyword>
<sequence length="85" mass="9536">MHQNIHWLSLITSKLGLHIVILFISVACMSEAMKIEIFYIYNKRGHFLGLGSRAGKWVQASAVDLSKYGLFVRRHFKSSGGVSLA</sequence>
<dbReference type="RefSeq" id="XP_060334147.1">
    <property type="nucleotide sequence ID" value="XM_060472376.1"/>
</dbReference>
<accession>A0AA39NBE3</accession>
<proteinExistence type="predicted"/>
<reference evidence="2" key="1">
    <citation type="submission" date="2023-06" db="EMBL/GenBank/DDBJ databases">
        <authorList>
            <consortium name="Lawrence Berkeley National Laboratory"/>
            <person name="Ahrendt S."/>
            <person name="Sahu N."/>
            <person name="Indic B."/>
            <person name="Wong-Bajracharya J."/>
            <person name="Merenyi Z."/>
            <person name="Ke H.-M."/>
            <person name="Monk M."/>
            <person name="Kocsube S."/>
            <person name="Drula E."/>
            <person name="Lipzen A."/>
            <person name="Balint B."/>
            <person name="Henrissat B."/>
            <person name="Andreopoulos B."/>
            <person name="Martin F.M."/>
            <person name="Harder C.B."/>
            <person name="Rigling D."/>
            <person name="Ford K.L."/>
            <person name="Foster G.D."/>
            <person name="Pangilinan J."/>
            <person name="Papanicolaou A."/>
            <person name="Barry K."/>
            <person name="LaButti K."/>
            <person name="Viragh M."/>
            <person name="Koriabine M."/>
            <person name="Yan M."/>
            <person name="Riley R."/>
            <person name="Champramary S."/>
            <person name="Plett K.L."/>
            <person name="Tsai I.J."/>
            <person name="Slot J."/>
            <person name="Sipos G."/>
            <person name="Plett J."/>
            <person name="Nagy L.G."/>
            <person name="Grigoriev I.V."/>
        </authorList>
    </citation>
    <scope>NUCLEOTIDE SEQUENCE</scope>
    <source>
        <strain evidence="2">CCBAS 213</strain>
    </source>
</reference>
<evidence type="ECO:0000313" key="2">
    <source>
        <dbReference type="EMBL" id="KAK0462535.1"/>
    </source>
</evidence>
<dbReference type="EMBL" id="JAUEPS010000009">
    <property type="protein sequence ID" value="KAK0462535.1"/>
    <property type="molecule type" value="Genomic_DNA"/>
</dbReference>
<name>A0AA39NBE3_ARMTA</name>
<protein>
    <submittedName>
        <fullName evidence="2">Uncharacterized protein</fullName>
    </submittedName>
</protein>
<evidence type="ECO:0000256" key="1">
    <source>
        <dbReference type="SAM" id="Phobius"/>
    </source>
</evidence>
<feature type="transmembrane region" description="Helical" evidence="1">
    <location>
        <begin position="6"/>
        <end position="29"/>
    </location>
</feature>
<keyword evidence="1" id="KW-0812">Transmembrane</keyword>
<evidence type="ECO:0000313" key="3">
    <source>
        <dbReference type="Proteomes" id="UP001175211"/>
    </source>
</evidence>
<keyword evidence="1" id="KW-0472">Membrane</keyword>
<gene>
    <name evidence="2" type="ORF">EV420DRAFT_1525439</name>
</gene>
<comment type="caution">
    <text evidence="2">The sequence shown here is derived from an EMBL/GenBank/DDBJ whole genome shotgun (WGS) entry which is preliminary data.</text>
</comment>